<evidence type="ECO:0000259" key="7">
    <source>
        <dbReference type="SMART" id="SM00872"/>
    </source>
</evidence>
<dbReference type="GO" id="GO:0030246">
    <property type="term" value="F:carbohydrate binding"/>
    <property type="evidence" value="ECO:0007669"/>
    <property type="project" value="InterPro"/>
</dbReference>
<evidence type="ECO:0000256" key="6">
    <source>
        <dbReference type="ARBA" id="ARBA00023295"/>
    </source>
</evidence>
<dbReference type="Pfam" id="PF01074">
    <property type="entry name" value="Glyco_hydro_38N"/>
    <property type="match status" value="1"/>
</dbReference>
<dbReference type="Gene3D" id="1.20.1270.50">
    <property type="entry name" value="Glycoside hydrolase family 38, central domain"/>
    <property type="match status" value="1"/>
</dbReference>
<proteinExistence type="inferred from homology"/>
<dbReference type="InterPro" id="IPR011013">
    <property type="entry name" value="Gal_mutarotase_sf_dom"/>
</dbReference>
<dbReference type="InterPro" id="IPR000602">
    <property type="entry name" value="Glyco_hydro_38_N"/>
</dbReference>
<protein>
    <recommendedName>
        <fullName evidence="3">alpha-mannosidase</fullName>
        <ecNumber evidence="3">3.2.1.24</ecNumber>
    </recommendedName>
</protein>
<dbReference type="InterPro" id="IPR011682">
    <property type="entry name" value="Glyco_hydro_38_C"/>
</dbReference>
<evidence type="ECO:0000256" key="1">
    <source>
        <dbReference type="ARBA" id="ARBA00000365"/>
    </source>
</evidence>
<evidence type="ECO:0000256" key="4">
    <source>
        <dbReference type="ARBA" id="ARBA00022723"/>
    </source>
</evidence>
<dbReference type="PANTHER" id="PTHR46017">
    <property type="entry name" value="ALPHA-MANNOSIDASE 2C1"/>
    <property type="match status" value="1"/>
</dbReference>
<dbReference type="InterPro" id="IPR011330">
    <property type="entry name" value="Glyco_hydro/deAcase_b/a-brl"/>
</dbReference>
<accession>A0A378Y476</accession>
<reference evidence="8 9" key="1">
    <citation type="submission" date="2018-06" db="EMBL/GenBank/DDBJ databases">
        <authorList>
            <consortium name="Pathogen Informatics"/>
            <person name="Doyle S."/>
        </authorList>
    </citation>
    <scope>NUCLEOTIDE SEQUENCE [LARGE SCALE GENOMIC DNA]</scope>
    <source>
        <strain evidence="8 9">NCTC10343</strain>
    </source>
</reference>
<organism evidence="8 9">
    <name type="scientific">Paenibacillus polymyxa</name>
    <name type="common">Bacillus polymyxa</name>
    <dbReference type="NCBI Taxonomy" id="1406"/>
    <lineage>
        <taxon>Bacteria</taxon>
        <taxon>Bacillati</taxon>
        <taxon>Bacillota</taxon>
        <taxon>Bacilli</taxon>
        <taxon>Bacillales</taxon>
        <taxon>Paenibacillaceae</taxon>
        <taxon>Paenibacillus</taxon>
    </lineage>
</organism>
<keyword evidence="4" id="KW-0479">Metal-binding</keyword>
<evidence type="ECO:0000313" key="9">
    <source>
        <dbReference type="Proteomes" id="UP000254400"/>
    </source>
</evidence>
<dbReference type="SUPFAM" id="SSF74650">
    <property type="entry name" value="Galactose mutarotase-like"/>
    <property type="match status" value="1"/>
</dbReference>
<evidence type="ECO:0000256" key="3">
    <source>
        <dbReference type="ARBA" id="ARBA00012752"/>
    </source>
</evidence>
<comment type="similarity">
    <text evidence="2">Belongs to the glycosyl hydrolase 38 family.</text>
</comment>
<dbReference type="GeneID" id="93347330"/>
<dbReference type="SMART" id="SM00872">
    <property type="entry name" value="Alpha-mann_mid"/>
    <property type="match status" value="1"/>
</dbReference>
<evidence type="ECO:0000256" key="2">
    <source>
        <dbReference type="ARBA" id="ARBA00009792"/>
    </source>
</evidence>
<dbReference type="InterPro" id="IPR028995">
    <property type="entry name" value="Glyco_hydro_57/38_cen_sf"/>
</dbReference>
<dbReference type="Gene3D" id="3.20.110.10">
    <property type="entry name" value="Glycoside hydrolase 38, N terminal domain"/>
    <property type="match status" value="1"/>
</dbReference>
<dbReference type="EC" id="3.2.1.24" evidence="3"/>
<dbReference type="FunFam" id="3.20.110.10:FF:000002">
    <property type="entry name" value="alpha-mannosidase 2C1 isoform X1"/>
    <property type="match status" value="1"/>
</dbReference>
<dbReference type="GO" id="GO:0046872">
    <property type="term" value="F:metal ion binding"/>
    <property type="evidence" value="ECO:0007669"/>
    <property type="project" value="UniProtKB-KW"/>
</dbReference>
<dbReference type="PANTHER" id="PTHR46017:SF1">
    <property type="entry name" value="ALPHA-MANNOSIDASE 2C1"/>
    <property type="match status" value="1"/>
</dbReference>
<dbReference type="GO" id="GO:0009313">
    <property type="term" value="P:oligosaccharide catabolic process"/>
    <property type="evidence" value="ECO:0007669"/>
    <property type="project" value="TreeGrafter"/>
</dbReference>
<dbReference type="InterPro" id="IPR041147">
    <property type="entry name" value="GH38_C"/>
</dbReference>
<dbReference type="InterPro" id="IPR015341">
    <property type="entry name" value="Glyco_hydro_38_cen"/>
</dbReference>
<dbReference type="FunFam" id="1.20.1270.50:FF:000004">
    <property type="entry name" value="alpha-mannosidase 2C1 isoform X1"/>
    <property type="match status" value="1"/>
</dbReference>
<keyword evidence="6" id="KW-0326">Glycosidase</keyword>
<dbReference type="RefSeq" id="WP_019688161.1">
    <property type="nucleotide sequence ID" value="NZ_CP036496.1"/>
</dbReference>
<dbReference type="SUPFAM" id="SSF88713">
    <property type="entry name" value="Glycoside hydrolase/deacetylase"/>
    <property type="match status" value="1"/>
</dbReference>
<dbReference type="InterPro" id="IPR027291">
    <property type="entry name" value="Glyco_hydro_38_N_sf"/>
</dbReference>
<dbReference type="InterPro" id="IPR037094">
    <property type="entry name" value="Glyco_hydro_38_cen_sf"/>
</dbReference>
<dbReference type="CDD" id="cd10789">
    <property type="entry name" value="GH38N_AMII_ER_cytosolic"/>
    <property type="match status" value="1"/>
</dbReference>
<comment type="catalytic activity">
    <reaction evidence="1">
        <text>Hydrolysis of terminal, non-reducing alpha-D-mannose residues in alpha-D-mannosides.</text>
        <dbReference type="EC" id="3.2.1.24"/>
    </reaction>
</comment>
<dbReference type="Pfam" id="PF17677">
    <property type="entry name" value="Glyco_hydro38C2"/>
    <property type="match status" value="1"/>
</dbReference>
<dbReference type="Pfam" id="PF09261">
    <property type="entry name" value="Alpha-mann_mid"/>
    <property type="match status" value="1"/>
</dbReference>
<sequence>MERIKRLIRELSECQWLEKLDLRSWNITRSTYLAPGQYEGAEPLTEGLDLKRFPSSQGTTYFFRMRLNVPTAWLREPFGLVFESGGEGLLRVNGASYHGLDRNHTYVTLNPELIGSSPELEIELFDPVPEPVDPLNRQAVIQPPISSITSYLVRPNKPVQSLMYTVTVVSEAALLLPEGDIRSIRLLKALYEVMDCFANLEEDAIRAGGAISATEKELIRQVQEIGGNAQALEHMVGQSHIDIAWLWPMRETVRKTSRTFSTVDALMDEYPAYQYAQSQPLLFSFVKENDPELYERVKARVGEGRWELVGGMWVEPDLNLPSGESLIRQMLYGQRFYQQEFGQTSHIEWLPDTFGYCASLPQILKHGKIDYFMTTKLGWNDTNVFPYDLFHWVGIDGTSMLSYLNHGVNENTRPQDIRDHWQSYREKSAHPEHMLLYGHGDGGGGVTREMLEYIERSSLMVGLPASQFSTAGQFFAGIDQAHPKFPKWHGDLYLELHRGTYTTHARNKRNNRKAEGVYREAELWSTLALPQLEPEQVEDICSALHEGWKLILLNQFHDIIPGSAITEVYGTSDKEYQQIFEWGHVGLQQGITTLAAQVNTEGSRTGTPYLVFNSLGWSRNAVIHIATESAQGWYAYHYANDEAERLDTDVEEGGISVRIPDIPALGYKTIWLEREQAQAGEKPGIAMISGPLGDIWETAFYKVQFNERGEMIRLLDKAANREILKQGERANRFYFFHDRPTLWDAWDLDDRYEEQVAGEAELLEKQVVLQGKTKDVLRFRWRIHQSEMTQDVIFYHHERRIDFKTHVSWNEAHKLLKVGFPIDVVTDKATYEIPFGALERPTHRNTSWEQAQYEVCGHRFADISEHGYGVSLLNDCKYGYDIQDSTIRLSLLRAPKWPDKDADLGEHDFTYSLYPHVGDWRSAHTLRHAAELNQDMPVVQQQKHNSGVLPSSGSFINFDSRHVVLDTIKSAEDGLGTILRLYESSGGRETIKLTWPYTFKAAYVSNALEEPLQPLELEGSCLTLSFTPYEIKTIRLQ</sequence>
<dbReference type="Gene3D" id="2.60.40.2220">
    <property type="match status" value="1"/>
</dbReference>
<feature type="domain" description="Glycoside hydrolase family 38 central" evidence="7">
    <location>
        <begin position="495"/>
        <end position="576"/>
    </location>
</feature>
<dbReference type="Pfam" id="PF07748">
    <property type="entry name" value="Glyco_hydro_38C"/>
    <property type="match status" value="1"/>
</dbReference>
<dbReference type="FunFam" id="2.70.98.30:FF:000001">
    <property type="entry name" value="alpha-mannosidase 2C1 isoform X2"/>
    <property type="match status" value="1"/>
</dbReference>
<evidence type="ECO:0000313" key="8">
    <source>
        <dbReference type="EMBL" id="SUA71117.1"/>
    </source>
</evidence>
<gene>
    <name evidence="8" type="ORF">NCTC10343_04004</name>
</gene>
<dbReference type="GO" id="GO:0004559">
    <property type="term" value="F:alpha-mannosidase activity"/>
    <property type="evidence" value="ECO:0007669"/>
    <property type="project" value="UniProtKB-EC"/>
</dbReference>
<dbReference type="GO" id="GO:0006013">
    <property type="term" value="P:mannose metabolic process"/>
    <property type="evidence" value="ECO:0007669"/>
    <property type="project" value="InterPro"/>
</dbReference>
<dbReference type="SUPFAM" id="SSF88688">
    <property type="entry name" value="Families 57/38 glycoside transferase middle domain"/>
    <property type="match status" value="1"/>
</dbReference>
<keyword evidence="5 8" id="KW-0378">Hydrolase</keyword>
<dbReference type="AlphaFoldDB" id="A0A378Y476"/>
<dbReference type="Gene3D" id="2.70.98.30">
    <property type="entry name" value="Golgi alpha-mannosidase II, domain 4"/>
    <property type="match status" value="1"/>
</dbReference>
<dbReference type="EMBL" id="UGSC01000001">
    <property type="protein sequence ID" value="SUA71117.1"/>
    <property type="molecule type" value="Genomic_DNA"/>
</dbReference>
<dbReference type="Proteomes" id="UP000254400">
    <property type="component" value="Unassembled WGS sequence"/>
</dbReference>
<evidence type="ECO:0000256" key="5">
    <source>
        <dbReference type="ARBA" id="ARBA00022801"/>
    </source>
</evidence>
<name>A0A378Y476_PAEPO</name>